<dbReference type="Proteomes" id="UP000537890">
    <property type="component" value="Unassembled WGS sequence"/>
</dbReference>
<dbReference type="EMBL" id="JACCHS010000165">
    <property type="protein sequence ID" value="NYT47507.1"/>
    <property type="molecule type" value="Genomic_DNA"/>
</dbReference>
<evidence type="ECO:0000313" key="2">
    <source>
        <dbReference type="Proteomes" id="UP000537890"/>
    </source>
</evidence>
<proteinExistence type="predicted"/>
<name>A0A7Z0MQG8_9GAMM</name>
<evidence type="ECO:0000313" key="1">
    <source>
        <dbReference type="EMBL" id="NYT47507.1"/>
    </source>
</evidence>
<sequence>MLPDIERKGVNRVAVAKVIALSAQTYLRVASVFSKVAWLTLIHADKSKGN</sequence>
<reference evidence="1 2" key="1">
    <citation type="submission" date="2020-05" db="EMBL/GenBank/DDBJ databases">
        <title>Horizontal transmission and recombination maintain forever young bacterial symbiont genomes.</title>
        <authorList>
            <person name="Russell S.L."/>
            <person name="Pepper-Tunick E."/>
            <person name="Svedberg J."/>
            <person name="Byrne A."/>
            <person name="Ruelas Castillo J."/>
            <person name="Vollmers C."/>
            <person name="Beinart R.A."/>
            <person name="Corbett-Detig R."/>
        </authorList>
    </citation>
    <scope>NUCLEOTIDE SEQUENCE [LARGE SCALE GENOMIC DNA]</scope>
    <source>
        <strain evidence="1">4727-3</strain>
    </source>
</reference>
<gene>
    <name evidence="1" type="ORF">H0A75_07970</name>
</gene>
<accession>A0A7Z0MQG8</accession>
<protein>
    <submittedName>
        <fullName evidence="1">Uncharacterized protein</fullName>
    </submittedName>
</protein>
<organism evidence="1 2">
    <name type="scientific">Candidatus Methanofishera endochildressiae</name>
    <dbReference type="NCBI Taxonomy" id="2738884"/>
    <lineage>
        <taxon>Bacteria</taxon>
        <taxon>Pseudomonadati</taxon>
        <taxon>Pseudomonadota</taxon>
        <taxon>Gammaproteobacteria</taxon>
        <taxon>Candidatus Methanofishera</taxon>
    </lineage>
</organism>
<dbReference type="AlphaFoldDB" id="A0A7Z0MQG8"/>
<comment type="caution">
    <text evidence="1">The sequence shown here is derived from an EMBL/GenBank/DDBJ whole genome shotgun (WGS) entry which is preliminary data.</text>
</comment>